<reference evidence="9" key="2">
    <citation type="journal article" date="2018" name="Genome Biol.">
        <title>SKESA: strategic k-mer extension for scrupulous assemblies.</title>
        <authorList>
            <person name="Souvorov A."/>
            <person name="Agarwala R."/>
            <person name="Lipman D.J."/>
        </authorList>
    </citation>
    <scope>NUCLEOTIDE SEQUENCE</scope>
    <source>
        <strain evidence="9">C8</strain>
    </source>
</reference>
<evidence type="ECO:0000313" key="12">
    <source>
        <dbReference type="Proteomes" id="UP000070260"/>
    </source>
</evidence>
<feature type="disulfide bond" description="Redox-active" evidence="6">
    <location>
        <begin position="239"/>
        <end position="241"/>
    </location>
</feature>
<evidence type="ECO:0000256" key="5">
    <source>
        <dbReference type="ARBA" id="ARBA00023284"/>
    </source>
</evidence>
<dbReference type="Gene3D" id="3.55.30.10">
    <property type="entry name" value="Hsp33 domain"/>
    <property type="match status" value="1"/>
</dbReference>
<evidence type="ECO:0000313" key="11">
    <source>
        <dbReference type="EMBL" id="SQC07554.1"/>
    </source>
</evidence>
<comment type="PTM">
    <text evidence="6">Under oxidizing conditions two disulfide bonds are formed involving the reactive cysteines. Under reducing conditions zinc is bound to the reactive cysteines and the protein is inactive.</text>
</comment>
<reference evidence="13 14" key="3">
    <citation type="submission" date="2018-06" db="EMBL/GenBank/DDBJ databases">
        <authorList>
            <consortium name="Pathogen Informatics"/>
            <person name="Doyle S."/>
        </authorList>
    </citation>
    <scope>NUCLEOTIDE SEQUENCE [LARGE SCALE GENOMIC DNA]</scope>
    <source>
        <strain evidence="10 13">NCTC10719</strain>
        <strain evidence="11 14">NCTC8081</strain>
    </source>
</reference>
<keyword evidence="5 6" id="KW-0676">Redox-active center</keyword>
<keyword evidence="8" id="KW-0346">Stress response</keyword>
<dbReference type="RefSeq" id="WP_003451067.1">
    <property type="nucleotide sequence ID" value="NZ_AP017630.1"/>
</dbReference>
<dbReference type="InterPro" id="IPR016153">
    <property type="entry name" value="Heat_shock_Hsp33_N"/>
</dbReference>
<evidence type="ECO:0000313" key="8">
    <source>
        <dbReference type="EMBL" id="AMN36402.1"/>
    </source>
</evidence>
<keyword evidence="3 6" id="KW-1015">Disulfide bond</keyword>
<evidence type="ECO:0000256" key="3">
    <source>
        <dbReference type="ARBA" id="ARBA00023157"/>
    </source>
</evidence>
<keyword evidence="4 6" id="KW-0143">Chaperone</keyword>
<evidence type="ECO:0000256" key="4">
    <source>
        <dbReference type="ARBA" id="ARBA00023186"/>
    </source>
</evidence>
<evidence type="ECO:0000256" key="2">
    <source>
        <dbReference type="ARBA" id="ARBA00022833"/>
    </source>
</evidence>
<evidence type="ECO:0000313" key="9">
    <source>
        <dbReference type="EMBL" id="HAT4306878.1"/>
    </source>
</evidence>
<dbReference type="Pfam" id="PF01430">
    <property type="entry name" value="HSP33"/>
    <property type="match status" value="1"/>
</dbReference>
<dbReference type="Proteomes" id="UP000250234">
    <property type="component" value="Unassembled WGS sequence"/>
</dbReference>
<dbReference type="EMBL" id="UAWG01000001">
    <property type="protein sequence ID" value="SQB57671.1"/>
    <property type="molecule type" value="Genomic_DNA"/>
</dbReference>
<sequence length="319" mass="35062">MSDKLIRAIAKDGMIRIFATETTELVNEASKIHDCTPTAAAALGRMLTAGTMMGAMLKSDKEVVTLQINGGGMAKGVTVTAYSDCSVKGYIGNPHVDLPLNTENGKLNVGEAIGKNGGLTVIKDLGLKDPYVGQVPIYSGEIAEDLAYYFTASEQIPSAVALGVLVDRDHSIKKAGGFIIQLLPGADELLGDLLTYRLDEIPSLTTMLSEGKTIEEVIEFIFDGMDLKILEEETPKYKCDCSREKVERALLSIGYKDLKELYDEGKEEELKCHFCNKAYKFTKEDIGKLLEEKEKSIADEVSEEMKKAEEKEKEEKNKK</sequence>
<organism evidence="8 12">
    <name type="scientific">Clostridium perfringens</name>
    <dbReference type="NCBI Taxonomy" id="1502"/>
    <lineage>
        <taxon>Bacteria</taxon>
        <taxon>Bacillati</taxon>
        <taxon>Bacillota</taxon>
        <taxon>Clostridia</taxon>
        <taxon>Eubacteriales</taxon>
        <taxon>Clostridiaceae</taxon>
        <taxon>Clostridium</taxon>
    </lineage>
</organism>
<name>A0A127EKB3_CLOPF</name>
<dbReference type="GO" id="GO:0005737">
    <property type="term" value="C:cytoplasm"/>
    <property type="evidence" value="ECO:0007669"/>
    <property type="project" value="UniProtKB-SubCell"/>
</dbReference>
<accession>A0A127EKB3</accession>
<comment type="function">
    <text evidence="6">Redox regulated molecular chaperone. Protects both thermally unfolding and oxidatively damaged proteins from irreversible aggregation. Plays an important role in the bacterial defense system toward oxidative stress.</text>
</comment>
<evidence type="ECO:0000313" key="10">
    <source>
        <dbReference type="EMBL" id="SQB57671.1"/>
    </source>
</evidence>
<dbReference type="Proteomes" id="UP000249986">
    <property type="component" value="Unassembled WGS sequence"/>
</dbReference>
<proteinExistence type="inferred from homology"/>
<dbReference type="InterPro" id="IPR016154">
    <property type="entry name" value="Heat_shock_Hsp33_C"/>
</dbReference>
<reference evidence="8 12" key="1">
    <citation type="journal article" date="2016" name="PLoS ONE">
        <title>Plasmid Characterization and Chromosome Analysis of Two netF+ Clostridium perfringens Isolates Associated with Foal and Canine Necrotizing Enteritis.</title>
        <authorList>
            <person name="Mehdizadeh Gohari I."/>
            <person name="Kropinski A.M."/>
            <person name="Weese S.J."/>
            <person name="Parreira V.R."/>
            <person name="Whitehead A.E."/>
            <person name="Boerlin P."/>
            <person name="Prescott J.F."/>
        </authorList>
    </citation>
    <scope>NUCLEOTIDE SEQUENCE [LARGE SCALE GENOMIC DNA]</scope>
    <source>
        <strain evidence="8 12">JP838</strain>
    </source>
</reference>
<evidence type="ECO:0000313" key="14">
    <source>
        <dbReference type="Proteomes" id="UP000250234"/>
    </source>
</evidence>
<evidence type="ECO:0000256" key="6">
    <source>
        <dbReference type="HAMAP-Rule" id="MF_00117"/>
    </source>
</evidence>
<comment type="subcellular location">
    <subcellularLocation>
        <location evidence="6">Cytoplasm</location>
    </subcellularLocation>
</comment>
<dbReference type="SUPFAM" id="SSF118352">
    <property type="entry name" value="HSP33 redox switch-like"/>
    <property type="match status" value="1"/>
</dbReference>
<keyword evidence="1 6" id="KW-0963">Cytoplasm</keyword>
<evidence type="ECO:0000313" key="13">
    <source>
        <dbReference type="Proteomes" id="UP000249986"/>
    </source>
</evidence>
<dbReference type="PANTHER" id="PTHR30111:SF1">
    <property type="entry name" value="33 KDA CHAPERONIN"/>
    <property type="match status" value="1"/>
</dbReference>
<evidence type="ECO:0000256" key="7">
    <source>
        <dbReference type="SAM" id="MobiDB-lite"/>
    </source>
</evidence>
<keyword evidence="2 6" id="KW-0862">Zinc</keyword>
<dbReference type="EMBL" id="UAWO01000002">
    <property type="protein sequence ID" value="SQC07554.1"/>
    <property type="molecule type" value="Genomic_DNA"/>
</dbReference>
<dbReference type="Gene3D" id="3.90.1280.10">
    <property type="entry name" value="HSP33 redox switch-like"/>
    <property type="match status" value="1"/>
</dbReference>
<dbReference type="GO" id="GO:0042026">
    <property type="term" value="P:protein refolding"/>
    <property type="evidence" value="ECO:0007669"/>
    <property type="project" value="TreeGrafter"/>
</dbReference>
<protein>
    <recommendedName>
        <fullName evidence="6">33 kDa chaperonin</fullName>
    </recommendedName>
    <alternativeName>
        <fullName evidence="6">Heat shock protein 33 homolog</fullName>
        <shortName evidence="6">HSP33</shortName>
    </alternativeName>
</protein>
<dbReference type="NCBIfam" id="NF001033">
    <property type="entry name" value="PRK00114.1"/>
    <property type="match status" value="1"/>
</dbReference>
<dbReference type="HAMAP" id="MF_00117">
    <property type="entry name" value="HslO"/>
    <property type="match status" value="1"/>
</dbReference>
<dbReference type="CDD" id="cd00498">
    <property type="entry name" value="Hsp33"/>
    <property type="match status" value="1"/>
</dbReference>
<comment type="similarity">
    <text evidence="6">Belongs to the HSP33 family.</text>
</comment>
<gene>
    <name evidence="6 9" type="primary">hslO</name>
    <name evidence="9" type="ORF">I9080_000641</name>
    <name evidence="8" type="ORF">JFP838_11725</name>
    <name evidence="10" type="ORF">NCTC10719_00256</name>
    <name evidence="11" type="ORF">NCTC8081_01691</name>
</gene>
<dbReference type="GO" id="GO:0044183">
    <property type="term" value="F:protein folding chaperone"/>
    <property type="evidence" value="ECO:0007669"/>
    <property type="project" value="TreeGrafter"/>
</dbReference>
<feature type="region of interest" description="Disordered" evidence="7">
    <location>
        <begin position="300"/>
        <end position="319"/>
    </location>
</feature>
<dbReference type="GO" id="GO:0051082">
    <property type="term" value="F:unfolded protein binding"/>
    <property type="evidence" value="ECO:0007669"/>
    <property type="project" value="UniProtKB-UniRule"/>
</dbReference>
<dbReference type="Proteomes" id="UP000859547">
    <property type="component" value="Unassembled WGS sequence"/>
</dbReference>
<dbReference type="EMBL" id="CP010994">
    <property type="protein sequence ID" value="AMN36402.1"/>
    <property type="molecule type" value="Genomic_DNA"/>
</dbReference>
<dbReference type="Proteomes" id="UP000070260">
    <property type="component" value="Chromosome"/>
</dbReference>
<feature type="disulfide bond" description="Redox-active" evidence="6">
    <location>
        <begin position="272"/>
        <end position="275"/>
    </location>
</feature>
<dbReference type="PANTHER" id="PTHR30111">
    <property type="entry name" value="33 KDA CHAPERONIN"/>
    <property type="match status" value="1"/>
</dbReference>
<dbReference type="InterPro" id="IPR000397">
    <property type="entry name" value="Heat_shock_Hsp33"/>
</dbReference>
<evidence type="ECO:0000256" key="1">
    <source>
        <dbReference type="ARBA" id="ARBA00022490"/>
    </source>
</evidence>
<dbReference type="SUPFAM" id="SSF64397">
    <property type="entry name" value="Hsp33 domain"/>
    <property type="match status" value="1"/>
</dbReference>
<reference evidence="9" key="4">
    <citation type="submission" date="2020-07" db="EMBL/GenBank/DDBJ databases">
        <authorList>
            <consortium name="NCBI Pathogen Detection Project"/>
        </authorList>
    </citation>
    <scope>NUCLEOTIDE SEQUENCE</scope>
    <source>
        <strain evidence="9">C8</strain>
    </source>
</reference>
<dbReference type="PATRIC" id="fig|1502.177.peg.2400"/>
<dbReference type="PIRSF" id="PIRSF005261">
    <property type="entry name" value="Heat_shock_Hsp33"/>
    <property type="match status" value="1"/>
</dbReference>
<dbReference type="EMBL" id="DACTCB010000002">
    <property type="protein sequence ID" value="HAT4306878.1"/>
    <property type="molecule type" value="Genomic_DNA"/>
</dbReference>
<dbReference type="AlphaFoldDB" id="A0A127EKB3"/>
<dbReference type="OrthoDB" id="9776534at2"/>